<feature type="signal peptide" evidence="1">
    <location>
        <begin position="1"/>
        <end position="21"/>
    </location>
</feature>
<dbReference type="STRING" id="100787.A0A0G4LIV4"/>
<evidence type="ECO:0000313" key="3">
    <source>
        <dbReference type="EMBL" id="CRK21971.1"/>
    </source>
</evidence>
<evidence type="ECO:0000313" key="2">
    <source>
        <dbReference type="EMBL" id="CRK21856.1"/>
    </source>
</evidence>
<keyword evidence="4" id="KW-1185">Reference proteome</keyword>
<organism evidence="3 4">
    <name type="scientific">Verticillium longisporum</name>
    <name type="common">Verticillium dahliae var. longisporum</name>
    <dbReference type="NCBI Taxonomy" id="100787"/>
    <lineage>
        <taxon>Eukaryota</taxon>
        <taxon>Fungi</taxon>
        <taxon>Dikarya</taxon>
        <taxon>Ascomycota</taxon>
        <taxon>Pezizomycotina</taxon>
        <taxon>Sordariomycetes</taxon>
        <taxon>Hypocreomycetidae</taxon>
        <taxon>Glomerellales</taxon>
        <taxon>Plectosphaerellaceae</taxon>
        <taxon>Verticillium</taxon>
    </lineage>
</organism>
<dbReference type="AlphaFoldDB" id="A0A0G4LIV4"/>
<gene>
    <name evidence="3" type="ORF">BN1708_013239</name>
    <name evidence="2" type="ORF">BN1723_012498</name>
</gene>
<dbReference type="Proteomes" id="UP000044602">
    <property type="component" value="Unassembled WGS sequence"/>
</dbReference>
<evidence type="ECO:0000313" key="5">
    <source>
        <dbReference type="Proteomes" id="UP000045706"/>
    </source>
</evidence>
<reference evidence="4 5" key="1">
    <citation type="submission" date="2015-05" db="EMBL/GenBank/DDBJ databases">
        <authorList>
            <person name="Fogelqvist Johan"/>
        </authorList>
    </citation>
    <scope>NUCLEOTIDE SEQUENCE [LARGE SCALE GENOMIC DNA]</scope>
    <source>
        <strain evidence="3">VL1</strain>
        <strain evidence="2">VL2</strain>
    </source>
</reference>
<protein>
    <submittedName>
        <fullName evidence="3">Uncharacterized protein</fullName>
    </submittedName>
</protein>
<accession>A0A0G4LIV4</accession>
<evidence type="ECO:0000313" key="4">
    <source>
        <dbReference type="Proteomes" id="UP000044602"/>
    </source>
</evidence>
<keyword evidence="1" id="KW-0732">Signal</keyword>
<name>A0A0G4LIV4_VERLO</name>
<evidence type="ECO:0000256" key="1">
    <source>
        <dbReference type="SAM" id="SignalP"/>
    </source>
</evidence>
<feature type="chain" id="PRO_5010420015" evidence="1">
    <location>
        <begin position="22"/>
        <end position="151"/>
    </location>
</feature>
<dbReference type="EMBL" id="CVQI01012447">
    <property type="protein sequence ID" value="CRK21856.1"/>
    <property type="molecule type" value="Genomic_DNA"/>
</dbReference>
<proteinExistence type="predicted"/>
<dbReference type="Proteomes" id="UP000045706">
    <property type="component" value="Unassembled WGS sequence"/>
</dbReference>
<sequence length="151" mass="15641">MKTSNVLAPAALLVLATPAQANIGQGVKLAFDLFGEGIGSLFVHIFGGKRDVSSIDGHIISRDPPPGVPAFEYERCRNDISGVTVTATSPGPGSVQFVGVPASCMNLATVLIGDPVNGPYPLPCGSDCLLYNNLSQQQFDDLVAALRANAS</sequence>
<dbReference type="EMBL" id="CVQH01013336">
    <property type="protein sequence ID" value="CRK21971.1"/>
    <property type="molecule type" value="Genomic_DNA"/>
</dbReference>